<dbReference type="Gene3D" id="3.90.730.10">
    <property type="entry name" value="Ribonuclease T2-like"/>
    <property type="match status" value="1"/>
</dbReference>
<sequence>MKTTVEQQIADLTLKVSEYADWMQSDFELTDNEDFVAYFPAPDSEEPVVQHDLKGRRFKHDFHSARNQEIIQTPHQIVQDMQSAHDNVVFHGFDEFYPFLVPKYLVRKYPRDLVRSLQEQKDPFRPTIESMETQPTFDKRFLRLMYVTITQSENGEDYFVEIPFSQQNVEVPVLLHENNELYFEMPYLFRDTGRKYTSFFYIKDKNRVYTWLPFIDPVSDVAYVVQVYVKFPGKYFQMLHREYRRRLDEATNSIHMLLPMSPPMKYVSLDDYYGLPMYENTEKIPILVRENVLLPYANVQKDIPIIDQEMVKYMCVTTKPNQTTSAIDNRAIEQEYADVTIIEELTGTTLKPVIGVLNDLSMFFTLPITVGNISNYVAYIHFDKHGRPYTWFPFRFLEEENTFLAQVRVHRSNKFASMLTVEQLFAQHGYYSSLNFLPELAPRKTEYSLPVNEDFLKISDPNYVLALTYSPSLCGNNVYNRRWIIGTRCQESGWTIHGLWSPRDDKISSRKNECFYNDWRPAVDKIENELQVPEKYRNLSAAVTAIINDDLDFWDHEWCNNGYFMVTGNVRRFPKPEDYFIQALILFDYLKIQEHVQLLRSNDWEFLPSSKFEEFLSKFPVKPVVHAYRVTGKEIISPTELRFCFNFSSNTFNLDPMLVPVECDPNKEASTPDMEHYKEFYYPASYSSFNYVALRLKVTRKPMLRILDLRPAPIHEYIHLMYMHDRYHHIEAFQEQVYKESIR</sequence>
<organism evidence="3 4">
    <name type="scientific">Leptotrombidium deliense</name>
    <dbReference type="NCBI Taxonomy" id="299467"/>
    <lineage>
        <taxon>Eukaryota</taxon>
        <taxon>Metazoa</taxon>
        <taxon>Ecdysozoa</taxon>
        <taxon>Arthropoda</taxon>
        <taxon>Chelicerata</taxon>
        <taxon>Arachnida</taxon>
        <taxon>Acari</taxon>
        <taxon>Acariformes</taxon>
        <taxon>Trombidiformes</taxon>
        <taxon>Prostigmata</taxon>
        <taxon>Anystina</taxon>
        <taxon>Parasitengona</taxon>
        <taxon>Trombiculoidea</taxon>
        <taxon>Trombiculidae</taxon>
        <taxon>Leptotrombidium</taxon>
    </lineage>
</organism>
<dbReference type="EMBL" id="NCKV01008009">
    <property type="protein sequence ID" value="RWS22745.1"/>
    <property type="molecule type" value="Genomic_DNA"/>
</dbReference>
<name>A0A443S5Q2_9ACAR</name>
<accession>A0A443S5Q2</accession>
<proteinExistence type="inferred from homology"/>
<dbReference type="VEuPathDB" id="VectorBase:LDEU009295"/>
<dbReference type="GO" id="GO:0005576">
    <property type="term" value="C:extracellular region"/>
    <property type="evidence" value="ECO:0007669"/>
    <property type="project" value="TreeGrafter"/>
</dbReference>
<evidence type="ECO:0000313" key="3">
    <source>
        <dbReference type="EMBL" id="RWS22745.1"/>
    </source>
</evidence>
<protein>
    <submittedName>
        <fullName evidence="3">Uncharacterized protein</fullName>
    </submittedName>
</protein>
<evidence type="ECO:0000256" key="1">
    <source>
        <dbReference type="ARBA" id="ARBA00007469"/>
    </source>
</evidence>
<dbReference type="InterPro" id="IPR001568">
    <property type="entry name" value="RNase_T2-like"/>
</dbReference>
<gene>
    <name evidence="3" type="ORF">B4U80_13500</name>
</gene>
<dbReference type="GO" id="GO:0006401">
    <property type="term" value="P:RNA catabolic process"/>
    <property type="evidence" value="ECO:0007669"/>
    <property type="project" value="TreeGrafter"/>
</dbReference>
<dbReference type="SUPFAM" id="SSF55895">
    <property type="entry name" value="Ribonuclease Rh-like"/>
    <property type="match status" value="1"/>
</dbReference>
<dbReference type="PANTHER" id="PTHR11240">
    <property type="entry name" value="RIBONUCLEASE T2"/>
    <property type="match status" value="1"/>
</dbReference>
<evidence type="ECO:0000313" key="4">
    <source>
        <dbReference type="Proteomes" id="UP000288716"/>
    </source>
</evidence>
<feature type="non-terminal residue" evidence="3">
    <location>
        <position position="743"/>
    </location>
</feature>
<dbReference type="GO" id="GO:0003723">
    <property type="term" value="F:RNA binding"/>
    <property type="evidence" value="ECO:0007669"/>
    <property type="project" value="InterPro"/>
</dbReference>
<keyword evidence="4" id="KW-1185">Reference proteome</keyword>
<dbReference type="GO" id="GO:0033897">
    <property type="term" value="F:ribonuclease T2 activity"/>
    <property type="evidence" value="ECO:0007669"/>
    <property type="project" value="InterPro"/>
</dbReference>
<reference evidence="3 4" key="1">
    <citation type="journal article" date="2018" name="Gigascience">
        <title>Genomes of trombidid mites reveal novel predicted allergens and laterally-transferred genes associated with secondary metabolism.</title>
        <authorList>
            <person name="Dong X."/>
            <person name="Chaisiri K."/>
            <person name="Xia D."/>
            <person name="Armstrong S.D."/>
            <person name="Fang Y."/>
            <person name="Donnelly M.J."/>
            <person name="Kadowaki T."/>
            <person name="McGarry J.W."/>
            <person name="Darby A.C."/>
            <person name="Makepeace B.L."/>
        </authorList>
    </citation>
    <scope>NUCLEOTIDE SEQUENCE [LARGE SCALE GENOMIC DNA]</scope>
    <source>
        <strain evidence="3">UoL-UT</strain>
    </source>
</reference>
<evidence type="ECO:0000256" key="2">
    <source>
        <dbReference type="RuleBase" id="RU004328"/>
    </source>
</evidence>
<comment type="caution">
    <text evidence="3">The sequence shown here is derived from an EMBL/GenBank/DDBJ whole genome shotgun (WGS) entry which is preliminary data.</text>
</comment>
<dbReference type="InterPro" id="IPR036430">
    <property type="entry name" value="RNase_T2-like_sf"/>
</dbReference>
<comment type="similarity">
    <text evidence="1 2">Belongs to the RNase T2 family.</text>
</comment>
<dbReference type="AlphaFoldDB" id="A0A443S5Q2"/>
<dbReference type="Pfam" id="PF00445">
    <property type="entry name" value="Ribonuclease_T2"/>
    <property type="match status" value="1"/>
</dbReference>
<dbReference type="Proteomes" id="UP000288716">
    <property type="component" value="Unassembled WGS sequence"/>
</dbReference>
<dbReference type="PANTHER" id="PTHR11240:SF22">
    <property type="entry name" value="RIBONUCLEASE T2"/>
    <property type="match status" value="1"/>
</dbReference>